<reference evidence="8" key="1">
    <citation type="submission" date="2012-02" db="EMBL/GenBank/DDBJ databases">
        <title>Evidence of the second rps3 intron emergence in ferns and the evolutionary conservation of the rps19-rps3-rpl16 gene cluster of Adiantum capillus veneris.</title>
        <authorList>
            <person name="Regina T.M.R."/>
            <person name="Quagliariello C."/>
        </authorList>
    </citation>
    <scope>NUCLEOTIDE SEQUENCE</scope>
    <source>
        <tissue evidence="8">Leaf</tissue>
    </source>
</reference>
<sequence length="82" mass="9534">MARSVWKGPFVDACLLEKTKKIRGRIWSRRSSILPLFKGCYVEIHNGRSFIRLRVTNEKVGHKFGEFASTRKASRTTKIKPR</sequence>
<gene>
    <name evidence="8" type="primary">rps19</name>
</gene>
<dbReference type="HAMAP" id="MF_00531">
    <property type="entry name" value="Ribosomal_uS19"/>
    <property type="match status" value="1"/>
</dbReference>
<evidence type="ECO:0000256" key="2">
    <source>
        <dbReference type="ARBA" id="ARBA00007345"/>
    </source>
</evidence>
<dbReference type="SUPFAM" id="SSF54570">
    <property type="entry name" value="Ribosomal protein S19"/>
    <property type="match status" value="1"/>
</dbReference>
<organism evidence="8">
    <name type="scientific">Adiantum capillus-veneris</name>
    <name type="common">Maidenhair fern</name>
    <dbReference type="NCBI Taxonomy" id="13818"/>
    <lineage>
        <taxon>Eukaryota</taxon>
        <taxon>Viridiplantae</taxon>
        <taxon>Streptophyta</taxon>
        <taxon>Embryophyta</taxon>
        <taxon>Tracheophyta</taxon>
        <taxon>Polypodiopsida</taxon>
        <taxon>Polypodiidae</taxon>
        <taxon>Polypodiales</taxon>
        <taxon>Pteridineae</taxon>
        <taxon>Pteridaceae</taxon>
        <taxon>Vittarioideae</taxon>
        <taxon>Adiantum</taxon>
    </lineage>
</organism>
<dbReference type="PANTHER" id="PTHR11880">
    <property type="entry name" value="RIBOSOMAL PROTEIN S19P FAMILY MEMBER"/>
    <property type="match status" value="1"/>
</dbReference>
<dbReference type="PIRSF" id="PIRSF002144">
    <property type="entry name" value="Ribosomal_S19"/>
    <property type="match status" value="1"/>
</dbReference>
<dbReference type="InterPro" id="IPR002222">
    <property type="entry name" value="Ribosomal_uS19"/>
</dbReference>
<dbReference type="InterPro" id="IPR005732">
    <property type="entry name" value="Ribosomal_uS19_bac-type"/>
</dbReference>
<evidence type="ECO:0000256" key="1">
    <source>
        <dbReference type="ARBA" id="ARBA00004173"/>
    </source>
</evidence>
<keyword evidence="3 7" id="KW-0689">Ribosomal protein</keyword>
<evidence type="ECO:0000256" key="7">
    <source>
        <dbReference type="RuleBase" id="RU003485"/>
    </source>
</evidence>
<dbReference type="GO" id="GO:0006412">
    <property type="term" value="P:translation"/>
    <property type="evidence" value="ECO:0007669"/>
    <property type="project" value="InterPro"/>
</dbReference>
<dbReference type="PROSITE" id="PS00323">
    <property type="entry name" value="RIBOSOMAL_S19"/>
    <property type="match status" value="1"/>
</dbReference>
<dbReference type="GO" id="GO:0000028">
    <property type="term" value="P:ribosomal small subunit assembly"/>
    <property type="evidence" value="ECO:0007669"/>
    <property type="project" value="TreeGrafter"/>
</dbReference>
<reference evidence="8" key="2">
    <citation type="journal article" date="2016" name="Curr. Genet.">
        <title>The evolutionary conservation of rps3 introns and rps19-rps3-rpl16 gene cluster in Adiantum capillus-veneris mitochondria.</title>
        <authorList>
            <person name="Bonavita S."/>
            <person name="Regina T.M."/>
        </authorList>
    </citation>
    <scope>NUCLEOTIDE SEQUENCE</scope>
    <source>
        <tissue evidence="8">Leaf</tissue>
    </source>
</reference>
<dbReference type="GO" id="GO:0005763">
    <property type="term" value="C:mitochondrial small ribosomal subunit"/>
    <property type="evidence" value="ECO:0007669"/>
    <property type="project" value="TreeGrafter"/>
</dbReference>
<keyword evidence="5 7" id="KW-0687">Ribonucleoprotein</keyword>
<dbReference type="Gene3D" id="3.30.860.10">
    <property type="entry name" value="30s Ribosomal Protein S19, Chain A"/>
    <property type="match status" value="1"/>
</dbReference>
<protein>
    <recommendedName>
        <fullName evidence="6">Small ribosomal subunit protein uS19m</fullName>
    </recommendedName>
</protein>
<evidence type="ECO:0000256" key="3">
    <source>
        <dbReference type="ARBA" id="ARBA00022980"/>
    </source>
</evidence>
<dbReference type="AlphaFoldDB" id="K9N446"/>
<dbReference type="GO" id="GO:0003723">
    <property type="term" value="F:RNA binding"/>
    <property type="evidence" value="ECO:0007669"/>
    <property type="project" value="InterPro"/>
</dbReference>
<dbReference type="PANTHER" id="PTHR11880:SF67">
    <property type="entry name" value="SMALL RIBOSOMAL SUBUNIT PROTEIN US19M"/>
    <property type="match status" value="1"/>
</dbReference>
<dbReference type="Pfam" id="PF00203">
    <property type="entry name" value="Ribosomal_S19"/>
    <property type="match status" value="1"/>
</dbReference>
<name>K9N446_ADICA</name>
<dbReference type="NCBIfam" id="TIGR01050">
    <property type="entry name" value="rpsS_bact"/>
    <property type="match status" value="1"/>
</dbReference>
<evidence type="ECO:0000313" key="8">
    <source>
        <dbReference type="EMBL" id="AFY12646.1"/>
    </source>
</evidence>
<dbReference type="EMBL" id="JQ683398">
    <property type="protein sequence ID" value="AFY12646.1"/>
    <property type="molecule type" value="Genomic_DNA"/>
</dbReference>
<geneLocation type="mitochondrion" evidence="8"/>
<accession>K9N446</accession>
<dbReference type="InterPro" id="IPR023575">
    <property type="entry name" value="Ribosomal_uS19_SF"/>
</dbReference>
<proteinExistence type="inferred from homology"/>
<comment type="similarity">
    <text evidence="2 7">Belongs to the universal ribosomal protein uS19 family.</text>
</comment>
<dbReference type="GO" id="GO:0003735">
    <property type="term" value="F:structural constituent of ribosome"/>
    <property type="evidence" value="ECO:0007669"/>
    <property type="project" value="InterPro"/>
</dbReference>
<evidence type="ECO:0000256" key="4">
    <source>
        <dbReference type="ARBA" id="ARBA00023128"/>
    </source>
</evidence>
<dbReference type="PRINTS" id="PR00975">
    <property type="entry name" value="RIBOSOMALS19"/>
</dbReference>
<dbReference type="InterPro" id="IPR020934">
    <property type="entry name" value="Ribosomal_uS19_CS"/>
</dbReference>
<comment type="subcellular location">
    <subcellularLocation>
        <location evidence="1">Mitochondrion</location>
    </subcellularLocation>
</comment>
<keyword evidence="4 8" id="KW-0496">Mitochondrion</keyword>
<evidence type="ECO:0000256" key="6">
    <source>
        <dbReference type="ARBA" id="ARBA00044183"/>
    </source>
</evidence>
<evidence type="ECO:0000256" key="5">
    <source>
        <dbReference type="ARBA" id="ARBA00023274"/>
    </source>
</evidence>